<organism evidence="12 13">
    <name type="scientific">Batrachochytrium dendrobatidis (strain JEL423)</name>
    <dbReference type="NCBI Taxonomy" id="403673"/>
    <lineage>
        <taxon>Eukaryota</taxon>
        <taxon>Fungi</taxon>
        <taxon>Fungi incertae sedis</taxon>
        <taxon>Chytridiomycota</taxon>
        <taxon>Chytridiomycota incertae sedis</taxon>
        <taxon>Chytridiomycetes</taxon>
        <taxon>Rhizophydiales</taxon>
        <taxon>Rhizophydiales incertae sedis</taxon>
        <taxon>Batrachochytrium</taxon>
    </lineage>
</organism>
<dbReference type="GO" id="GO:0005524">
    <property type="term" value="F:ATP binding"/>
    <property type="evidence" value="ECO:0007669"/>
    <property type="project" value="UniProtKB-KW"/>
</dbReference>
<dbReference type="FunFam" id="3.40.50.1000:FF:000083">
    <property type="entry name" value="Sodium/potassium-transporting ATPase subunit alpha"/>
    <property type="match status" value="1"/>
</dbReference>
<dbReference type="STRING" id="403673.A0A177WK67"/>
<evidence type="ECO:0000256" key="6">
    <source>
        <dbReference type="ARBA" id="ARBA00022967"/>
    </source>
</evidence>
<evidence type="ECO:0000256" key="3">
    <source>
        <dbReference type="ARBA" id="ARBA00022692"/>
    </source>
</evidence>
<feature type="transmembrane region" description="Helical" evidence="10">
    <location>
        <begin position="1158"/>
        <end position="1184"/>
    </location>
</feature>
<keyword evidence="6" id="KW-1278">Translocase</keyword>
<dbReference type="InterPro" id="IPR036412">
    <property type="entry name" value="HAD-like_sf"/>
</dbReference>
<evidence type="ECO:0000313" key="13">
    <source>
        <dbReference type="Proteomes" id="UP000077115"/>
    </source>
</evidence>
<dbReference type="SUPFAM" id="SSF81665">
    <property type="entry name" value="Calcium ATPase, transmembrane domain M"/>
    <property type="match status" value="2"/>
</dbReference>
<evidence type="ECO:0000256" key="8">
    <source>
        <dbReference type="ARBA" id="ARBA00023136"/>
    </source>
</evidence>
<dbReference type="InterPro" id="IPR023214">
    <property type="entry name" value="HAD_sf"/>
</dbReference>
<reference evidence="12 13" key="1">
    <citation type="submission" date="2006-10" db="EMBL/GenBank/DDBJ databases">
        <title>The Genome Sequence of Batrachochytrium dendrobatidis JEL423.</title>
        <authorList>
            <consortium name="The Broad Institute Genome Sequencing Platform"/>
            <person name="Birren B."/>
            <person name="Lander E."/>
            <person name="Galagan J."/>
            <person name="Cuomo C."/>
            <person name="Devon K."/>
            <person name="Jaffe D."/>
            <person name="Butler J."/>
            <person name="Alvarez P."/>
            <person name="Gnerre S."/>
            <person name="Grabherr M."/>
            <person name="Kleber M."/>
            <person name="Mauceli E."/>
            <person name="Brockman W."/>
            <person name="Young S."/>
            <person name="LaButti K."/>
            <person name="Sykes S."/>
            <person name="DeCaprio D."/>
            <person name="Crawford M."/>
            <person name="Koehrsen M."/>
            <person name="Engels R."/>
            <person name="Montgomery P."/>
            <person name="Pearson M."/>
            <person name="Howarth C."/>
            <person name="Larson L."/>
            <person name="White J."/>
            <person name="O'Leary S."/>
            <person name="Kodira C."/>
            <person name="Zeng Q."/>
            <person name="Yandava C."/>
            <person name="Alvarado L."/>
            <person name="Longcore J."/>
            <person name="James T."/>
        </authorList>
    </citation>
    <scope>NUCLEOTIDE SEQUENCE [LARGE SCALE GENOMIC DNA]</scope>
    <source>
        <strain evidence="12 13">JEL423</strain>
    </source>
</reference>
<accession>A0A177WK67</accession>
<dbReference type="PRINTS" id="PR00121">
    <property type="entry name" value="NAKATPASE"/>
</dbReference>
<feature type="transmembrane region" description="Helical" evidence="10">
    <location>
        <begin position="266"/>
        <end position="288"/>
    </location>
</feature>
<name>A0A177WK67_BATDL</name>
<dbReference type="FunFam" id="1.20.1110.10:FF:000159">
    <property type="match status" value="1"/>
</dbReference>
<keyword evidence="4" id="KW-0547">Nucleotide-binding</keyword>
<dbReference type="InterPro" id="IPR044492">
    <property type="entry name" value="P_typ_ATPase_HD_dom"/>
</dbReference>
<feature type="domain" description="Cation-transporting P-type ATPase N-terminal" evidence="11">
    <location>
        <begin position="209"/>
        <end position="290"/>
    </location>
</feature>
<dbReference type="NCBIfam" id="TIGR01494">
    <property type="entry name" value="ATPase_P-type"/>
    <property type="match status" value="2"/>
</dbReference>
<feature type="compositionally biased region" description="Basic and acidic residues" evidence="9">
    <location>
        <begin position="9"/>
        <end position="22"/>
    </location>
</feature>
<dbReference type="SUPFAM" id="SSF81653">
    <property type="entry name" value="Calcium ATPase, transduction domain A"/>
    <property type="match status" value="1"/>
</dbReference>
<dbReference type="GO" id="GO:0030007">
    <property type="term" value="P:intracellular potassium ion homeostasis"/>
    <property type="evidence" value="ECO:0007669"/>
    <property type="project" value="TreeGrafter"/>
</dbReference>
<dbReference type="Pfam" id="PF13246">
    <property type="entry name" value="Cation_ATPase"/>
    <property type="match status" value="1"/>
</dbReference>
<dbReference type="Proteomes" id="UP000077115">
    <property type="component" value="Unassembled WGS sequence"/>
</dbReference>
<evidence type="ECO:0000259" key="11">
    <source>
        <dbReference type="SMART" id="SM00831"/>
    </source>
</evidence>
<feature type="transmembrane region" description="Helical" evidence="10">
    <location>
        <begin position="1301"/>
        <end position="1323"/>
    </location>
</feature>
<dbReference type="SFLD" id="SFLDS00003">
    <property type="entry name" value="Haloacid_Dehalogenase"/>
    <property type="match status" value="1"/>
</dbReference>
<dbReference type="InterPro" id="IPR023299">
    <property type="entry name" value="ATPase_P-typ_cyto_dom_N"/>
</dbReference>
<dbReference type="InterPro" id="IPR059000">
    <property type="entry name" value="ATPase_P-type_domA"/>
</dbReference>
<evidence type="ECO:0000256" key="7">
    <source>
        <dbReference type="ARBA" id="ARBA00022989"/>
    </source>
</evidence>
<dbReference type="SMART" id="SM00831">
    <property type="entry name" value="Cation_ATPase_N"/>
    <property type="match status" value="1"/>
</dbReference>
<dbReference type="PANTHER" id="PTHR43294">
    <property type="entry name" value="SODIUM/POTASSIUM-TRANSPORTING ATPASE SUBUNIT ALPHA"/>
    <property type="match status" value="1"/>
</dbReference>
<dbReference type="PANTHER" id="PTHR43294:SF21">
    <property type="entry name" value="CATION TRANSPORTING ATPASE"/>
    <property type="match status" value="1"/>
</dbReference>
<gene>
    <name evidence="12" type="ORF">BDEG_24248</name>
</gene>
<feature type="region of interest" description="Disordered" evidence="9">
    <location>
        <begin position="1"/>
        <end position="35"/>
    </location>
</feature>
<sequence length="1345" mass="149537">MNTENNGDATDKLTANDDHSVQDMDGVNEPNVDYSDQSLLIESNLDKPRRPVATGIDALFSRVECDNNQDYSQKQNEANAAALRTQQSRLTADSIAAGASAGIEEKGRLAPSLFEKKKSANANNTVHNTSSRKRRFDAFNKHAKGKLLGKSDNASDEDGASASISNDNLASLTNHTNQGDTVVHIDAPPDPETQMLNDRFALLDLTKMNDHLLSFEQLLSKYKTKANAKNPRASEGLTNEDAALRINDLGANKSTSPKRVPLHVKFMECLTSLFNILLFFSGAVYLVLYAINPTNNFESVWIGCTLIAVAFIYAGIEFYELQKISAILESFKLMIPAQTCVIRSSKRIMIESTLLVPGDIIILQSGDKVPADAILFYSTDMQVDISSLTGESEPLSRTPKLEGCPEGTDPLDAPQILFSTDLIVSGEGYALVVQTGKHSIIGKISRLTQLDKPRKSPLSIEIRRFCKTISILAGITAVLFFFVALLRGRNFTYAATFSIGILLAWVPQGLPLTVTMVLAISGRRMADQKVLVKDLHGVETLGGITMLATDKTGTLTKNEMTVMDMWTNGTLFYAGPGGAKNAPKGSRVMRLDESGVAQILHVCVTCSRARFENQEGKVADRTIIGDATETGLLRFAGEKLANIDKLPEIYPKMLEIPFTSETKTYISIHRKSHSHGGLTLHMKGAPELVWEACTTIWADGKAQKIDEVWRLKYAAAMETLTRKGSRVLGIAMLQLHGDKYPDNWKFSVEKKNYPTTELTFLGLIGMEDPPKDGVAEAIATMRTAGIKVVMITGDNPKTAEAISRKINLVTMSTLQKINGPENLPIKSPSGKEAIIVSGRMIRHLGDDDWLNIMSYDEIIFARTLPSDKLDIVKRAQSIGHIVAVTGDGVNDSAALKKADLGIAMNKTGCDISKESAKMILLDDNFASTVRGIQEGRLIFINLKKAIRYSLTHILPEVIPYLLYVVVPIPLALTPPQILAVDLGFELMMTMSFAWEPAEDISQLMSMPPRCPVTTQSAFAMHNIMKRRQDIYTSSSFNINSSVSKSNLYQSSINMVSMDQQIKKKKTNRIGDTEETEQYNDAMDSTMLLNEIGVMGDADPNLEMQIKVLNKRLKNRYGKYLQETKSIFTSIEYWRAQYEDWRELTAARKHNDRLVDSEVLMYSYLEAGLIEFAGALTTYFAVFWFSFGVSSADARQGQIYGNRQWKPHSPSLILESGVEFFGPEQFEALKQVQSVYYLSIFIIQIWNLFACKSRYTLPFRRNVFSNKNTWFSILAGTFFAGIIVYTPITNALFLTSMYLDPIFLLIPMSFGAFLYFYATLKLILTKYVYFSNIFSRFHKIPTLPQN</sequence>
<dbReference type="SUPFAM" id="SSF56784">
    <property type="entry name" value="HAD-like"/>
    <property type="match status" value="1"/>
</dbReference>
<evidence type="ECO:0000256" key="4">
    <source>
        <dbReference type="ARBA" id="ARBA00022741"/>
    </source>
</evidence>
<dbReference type="GO" id="GO:0016887">
    <property type="term" value="F:ATP hydrolysis activity"/>
    <property type="evidence" value="ECO:0007669"/>
    <property type="project" value="InterPro"/>
</dbReference>
<dbReference type="Gene3D" id="3.40.1110.10">
    <property type="entry name" value="Calcium-transporting ATPase, cytoplasmic domain N"/>
    <property type="match status" value="1"/>
</dbReference>
<dbReference type="Gene3D" id="1.20.1110.10">
    <property type="entry name" value="Calcium-transporting ATPase, transmembrane domain"/>
    <property type="match status" value="2"/>
</dbReference>
<feature type="transmembrane region" description="Helical" evidence="10">
    <location>
        <begin position="491"/>
        <end position="520"/>
    </location>
</feature>
<evidence type="ECO:0000256" key="9">
    <source>
        <dbReference type="SAM" id="MobiDB-lite"/>
    </source>
</evidence>
<dbReference type="SUPFAM" id="SSF81660">
    <property type="entry name" value="Metal cation-transporting ATPase, ATP-binding domain N"/>
    <property type="match status" value="1"/>
</dbReference>
<dbReference type="InterPro" id="IPR018303">
    <property type="entry name" value="ATPase_P-typ_P_site"/>
</dbReference>
<dbReference type="InterPro" id="IPR006068">
    <property type="entry name" value="ATPase_P-typ_cation-transptr_C"/>
</dbReference>
<dbReference type="Pfam" id="PF00689">
    <property type="entry name" value="Cation_ATPase_C"/>
    <property type="match status" value="1"/>
</dbReference>
<evidence type="ECO:0000313" key="12">
    <source>
        <dbReference type="EMBL" id="OAJ40529.1"/>
    </source>
</evidence>
<comment type="subcellular location">
    <subcellularLocation>
        <location evidence="1">Cell membrane</location>
        <topology evidence="1">Multi-pass membrane protein</topology>
    </subcellularLocation>
</comment>
<evidence type="ECO:0000256" key="1">
    <source>
        <dbReference type="ARBA" id="ARBA00004651"/>
    </source>
</evidence>
<dbReference type="GO" id="GO:0036376">
    <property type="term" value="P:sodium ion export across plasma membrane"/>
    <property type="evidence" value="ECO:0007669"/>
    <property type="project" value="TreeGrafter"/>
</dbReference>
<dbReference type="PRINTS" id="PR00119">
    <property type="entry name" value="CATATPASE"/>
</dbReference>
<dbReference type="InterPro" id="IPR008250">
    <property type="entry name" value="ATPase_P-typ_transduc_dom_A_sf"/>
</dbReference>
<dbReference type="Gene3D" id="3.40.50.1000">
    <property type="entry name" value="HAD superfamily/HAD-like"/>
    <property type="match status" value="1"/>
</dbReference>
<dbReference type="OrthoDB" id="158672at2759"/>
<dbReference type="InterPro" id="IPR050510">
    <property type="entry name" value="Cation_transp_ATPase_P-type"/>
</dbReference>
<keyword evidence="7 10" id="KW-1133">Transmembrane helix</keyword>
<dbReference type="VEuPathDB" id="FungiDB:BDEG_24248"/>
<keyword evidence="3 10" id="KW-0812">Transmembrane</keyword>
<feature type="transmembrane region" description="Helical" evidence="10">
    <location>
        <begin position="1270"/>
        <end position="1295"/>
    </location>
</feature>
<dbReference type="GO" id="GO:0005886">
    <property type="term" value="C:plasma membrane"/>
    <property type="evidence" value="ECO:0007669"/>
    <property type="project" value="UniProtKB-SubCell"/>
</dbReference>
<dbReference type="InterPro" id="IPR023298">
    <property type="entry name" value="ATPase_P-typ_TM_dom_sf"/>
</dbReference>
<proteinExistence type="predicted"/>
<evidence type="ECO:0000256" key="5">
    <source>
        <dbReference type="ARBA" id="ARBA00022840"/>
    </source>
</evidence>
<dbReference type="eggNOG" id="KOG0203">
    <property type="taxonomic scope" value="Eukaryota"/>
</dbReference>
<feature type="transmembrane region" description="Helical" evidence="10">
    <location>
        <begin position="300"/>
        <end position="319"/>
    </location>
</feature>
<dbReference type="Pfam" id="PF00690">
    <property type="entry name" value="Cation_ATPase_N"/>
    <property type="match status" value="1"/>
</dbReference>
<dbReference type="PROSITE" id="PS00154">
    <property type="entry name" value="ATPASE_E1_E2"/>
    <property type="match status" value="1"/>
</dbReference>
<dbReference type="EMBL" id="DS022304">
    <property type="protein sequence ID" value="OAJ40529.1"/>
    <property type="molecule type" value="Genomic_DNA"/>
</dbReference>
<dbReference type="SFLD" id="SFLDG00002">
    <property type="entry name" value="C1.7:_P-type_atpase_like"/>
    <property type="match status" value="1"/>
</dbReference>
<dbReference type="GO" id="GO:1990573">
    <property type="term" value="P:potassium ion import across plasma membrane"/>
    <property type="evidence" value="ECO:0007669"/>
    <property type="project" value="TreeGrafter"/>
</dbReference>
<dbReference type="GO" id="GO:0005391">
    <property type="term" value="F:P-type sodium:potassium-exchanging transporter activity"/>
    <property type="evidence" value="ECO:0007669"/>
    <property type="project" value="TreeGrafter"/>
</dbReference>
<dbReference type="InterPro" id="IPR001757">
    <property type="entry name" value="P_typ_ATPase"/>
</dbReference>
<dbReference type="FunFam" id="3.40.1110.10:FF:000061">
    <property type="entry name" value="Potassium-transporting ATPase alpha chain 1"/>
    <property type="match status" value="1"/>
</dbReference>
<dbReference type="SFLD" id="SFLDF00027">
    <property type="entry name" value="p-type_atpase"/>
    <property type="match status" value="1"/>
</dbReference>
<keyword evidence="5" id="KW-0067">ATP-binding</keyword>
<keyword evidence="8 10" id="KW-0472">Membrane</keyword>
<feature type="transmembrane region" description="Helical" evidence="10">
    <location>
        <begin position="465"/>
        <end position="485"/>
    </location>
</feature>
<evidence type="ECO:0000256" key="2">
    <source>
        <dbReference type="ARBA" id="ARBA00022475"/>
    </source>
</evidence>
<dbReference type="GO" id="GO:1902600">
    <property type="term" value="P:proton transmembrane transport"/>
    <property type="evidence" value="ECO:0007669"/>
    <property type="project" value="TreeGrafter"/>
</dbReference>
<dbReference type="InterPro" id="IPR004014">
    <property type="entry name" value="ATPase_P-typ_cation-transptr_N"/>
</dbReference>
<evidence type="ECO:0000256" key="10">
    <source>
        <dbReference type="SAM" id="Phobius"/>
    </source>
</evidence>
<protein>
    <recommendedName>
        <fullName evidence="11">Cation-transporting P-type ATPase N-terminal domain-containing protein</fullName>
    </recommendedName>
</protein>
<keyword evidence="2" id="KW-1003">Cell membrane</keyword>
<dbReference type="Pfam" id="PF00122">
    <property type="entry name" value="E1-E2_ATPase"/>
    <property type="match status" value="1"/>
</dbReference>
<reference evidence="12 13" key="2">
    <citation type="submission" date="2016-05" db="EMBL/GenBank/DDBJ databases">
        <title>Lineage-specific infection strategies underlie the spectrum of fungal disease in amphibians.</title>
        <authorList>
            <person name="Cuomo C.A."/>
            <person name="Farrer R.A."/>
            <person name="James T."/>
            <person name="Longcore J."/>
            <person name="Birren B."/>
        </authorList>
    </citation>
    <scope>NUCLEOTIDE SEQUENCE [LARGE SCALE GENOMIC DNA]</scope>
    <source>
        <strain evidence="12 13">JEL423</strain>
    </source>
</reference>
<dbReference type="GO" id="GO:0006883">
    <property type="term" value="P:intracellular sodium ion homeostasis"/>
    <property type="evidence" value="ECO:0007669"/>
    <property type="project" value="TreeGrafter"/>
</dbReference>
<dbReference type="Gene3D" id="2.70.150.10">
    <property type="entry name" value="Calcium-transporting ATPase, cytoplasmic transduction domain A"/>
    <property type="match status" value="1"/>
</dbReference>